<name>A0ABD6EX23_9BILA</name>
<comment type="caution">
    <text evidence="2">The sequence shown here is derived from an EMBL/GenBank/DDBJ whole genome shotgun (WGS) entry which is preliminary data.</text>
</comment>
<evidence type="ECO:0000313" key="3">
    <source>
        <dbReference type="Proteomes" id="UP001608902"/>
    </source>
</evidence>
<dbReference type="EMBL" id="JBGFUD010006821">
    <property type="protein sequence ID" value="MFH4981227.1"/>
    <property type="molecule type" value="Genomic_DNA"/>
</dbReference>
<feature type="signal peptide" evidence="1">
    <location>
        <begin position="1"/>
        <end position="22"/>
    </location>
</feature>
<keyword evidence="3" id="KW-1185">Reference proteome</keyword>
<reference evidence="2 3" key="1">
    <citation type="submission" date="2024-08" db="EMBL/GenBank/DDBJ databases">
        <title>Gnathostoma spinigerum genome.</title>
        <authorList>
            <person name="Gonzalez-Bertolin B."/>
            <person name="Monzon S."/>
            <person name="Zaballos A."/>
            <person name="Jimenez P."/>
            <person name="Dekumyoy P."/>
            <person name="Varona S."/>
            <person name="Cuesta I."/>
            <person name="Sumanam S."/>
            <person name="Adisakwattana P."/>
            <person name="Gasser R.B."/>
            <person name="Hernandez-Gonzalez A."/>
            <person name="Young N.D."/>
            <person name="Perteguer M.J."/>
        </authorList>
    </citation>
    <scope>NUCLEOTIDE SEQUENCE [LARGE SCALE GENOMIC DNA]</scope>
    <source>
        <strain evidence="2">AL3</strain>
        <tissue evidence="2">Liver</tissue>
    </source>
</reference>
<protein>
    <recommendedName>
        <fullName evidence="4">Secreted protein</fullName>
    </recommendedName>
</protein>
<evidence type="ECO:0000256" key="1">
    <source>
        <dbReference type="SAM" id="SignalP"/>
    </source>
</evidence>
<dbReference type="AlphaFoldDB" id="A0ABD6EX23"/>
<proteinExistence type="predicted"/>
<feature type="chain" id="PRO_5044843605" description="Secreted protein" evidence="1">
    <location>
        <begin position="23"/>
        <end position="81"/>
    </location>
</feature>
<accession>A0ABD6EX23</accession>
<gene>
    <name evidence="2" type="ORF">AB6A40_007936</name>
</gene>
<evidence type="ECO:0008006" key="4">
    <source>
        <dbReference type="Google" id="ProtNLM"/>
    </source>
</evidence>
<evidence type="ECO:0000313" key="2">
    <source>
        <dbReference type="EMBL" id="MFH4981227.1"/>
    </source>
</evidence>
<dbReference type="Proteomes" id="UP001608902">
    <property type="component" value="Unassembled WGS sequence"/>
</dbReference>
<organism evidence="2 3">
    <name type="scientific">Gnathostoma spinigerum</name>
    <dbReference type="NCBI Taxonomy" id="75299"/>
    <lineage>
        <taxon>Eukaryota</taxon>
        <taxon>Metazoa</taxon>
        <taxon>Ecdysozoa</taxon>
        <taxon>Nematoda</taxon>
        <taxon>Chromadorea</taxon>
        <taxon>Rhabditida</taxon>
        <taxon>Spirurina</taxon>
        <taxon>Gnathostomatomorpha</taxon>
        <taxon>Gnathostomatoidea</taxon>
        <taxon>Gnathostomatidae</taxon>
        <taxon>Gnathostoma</taxon>
    </lineage>
</organism>
<sequence length="81" mass="9415">MFLLRIVFVLFLAVVQCGNASAVRFLTVFDENGRGYRPRRCFGCFRVYRPLYQRLSNPSVPHFPFTQPEDVQAIPADVFQE</sequence>
<keyword evidence="1" id="KW-0732">Signal</keyword>